<evidence type="ECO:0000313" key="3">
    <source>
        <dbReference type="Proteomes" id="UP001163046"/>
    </source>
</evidence>
<organism evidence="2 3">
    <name type="scientific">Desmophyllum pertusum</name>
    <dbReference type="NCBI Taxonomy" id="174260"/>
    <lineage>
        <taxon>Eukaryota</taxon>
        <taxon>Metazoa</taxon>
        <taxon>Cnidaria</taxon>
        <taxon>Anthozoa</taxon>
        <taxon>Hexacorallia</taxon>
        <taxon>Scleractinia</taxon>
        <taxon>Caryophylliina</taxon>
        <taxon>Caryophylliidae</taxon>
        <taxon>Desmophyllum</taxon>
    </lineage>
</organism>
<feature type="compositionally biased region" description="Basic residues" evidence="1">
    <location>
        <begin position="25"/>
        <end position="35"/>
    </location>
</feature>
<sequence>MVQIAVSLDCNSQQSSVESEESQSKKQKRGEKKNHARCIRMRQTLLTLSLERELRPRIFLTFLCLR</sequence>
<dbReference type="AlphaFoldDB" id="A0A9X0D5I6"/>
<name>A0A9X0D5I6_9CNID</name>
<protein>
    <submittedName>
        <fullName evidence="2">Uncharacterized protein</fullName>
    </submittedName>
</protein>
<dbReference type="EMBL" id="MU825628">
    <property type="protein sequence ID" value="KAJ7388122.1"/>
    <property type="molecule type" value="Genomic_DNA"/>
</dbReference>
<proteinExistence type="predicted"/>
<feature type="non-terminal residue" evidence="2">
    <location>
        <position position="66"/>
    </location>
</feature>
<accession>A0A9X0D5I6</accession>
<feature type="region of interest" description="Disordered" evidence="1">
    <location>
        <begin position="1"/>
        <end position="35"/>
    </location>
</feature>
<keyword evidence="3" id="KW-1185">Reference proteome</keyword>
<dbReference type="Proteomes" id="UP001163046">
    <property type="component" value="Unassembled WGS sequence"/>
</dbReference>
<reference evidence="2" key="1">
    <citation type="submission" date="2023-01" db="EMBL/GenBank/DDBJ databases">
        <title>Genome assembly of the deep-sea coral Lophelia pertusa.</title>
        <authorList>
            <person name="Herrera S."/>
            <person name="Cordes E."/>
        </authorList>
    </citation>
    <scope>NUCLEOTIDE SEQUENCE</scope>
    <source>
        <strain evidence="2">USNM1676648</strain>
        <tissue evidence="2">Polyp</tissue>
    </source>
</reference>
<evidence type="ECO:0000313" key="2">
    <source>
        <dbReference type="EMBL" id="KAJ7388122.1"/>
    </source>
</evidence>
<gene>
    <name evidence="2" type="ORF">OS493_039712</name>
</gene>
<comment type="caution">
    <text evidence="2">The sequence shown here is derived from an EMBL/GenBank/DDBJ whole genome shotgun (WGS) entry which is preliminary data.</text>
</comment>
<evidence type="ECO:0000256" key="1">
    <source>
        <dbReference type="SAM" id="MobiDB-lite"/>
    </source>
</evidence>